<dbReference type="SUPFAM" id="SSF47616">
    <property type="entry name" value="GST C-terminal domain-like"/>
    <property type="match status" value="5"/>
</dbReference>
<feature type="domain" description="GST N-terminal" evidence="9">
    <location>
        <begin position="584"/>
        <end position="632"/>
    </location>
</feature>
<dbReference type="InterPro" id="IPR004045">
    <property type="entry name" value="Glutathione_S-Trfase_N"/>
</dbReference>
<evidence type="ECO:0000259" key="10">
    <source>
        <dbReference type="PROSITE" id="PS50405"/>
    </source>
</evidence>
<dbReference type="PANTHER" id="PTHR11571:SF222">
    <property type="entry name" value="GLUTATHIONE TRANSFERASE"/>
    <property type="match status" value="1"/>
</dbReference>
<feature type="domain" description="GST C-terminal" evidence="10">
    <location>
        <begin position="772"/>
        <end position="885"/>
    </location>
</feature>
<dbReference type="Pfam" id="PF14497">
    <property type="entry name" value="GST_C_3"/>
    <property type="match status" value="3"/>
</dbReference>
<dbReference type="EMBL" id="OC861009">
    <property type="protein sequence ID" value="CAD7629087.1"/>
    <property type="molecule type" value="Genomic_DNA"/>
</dbReference>
<dbReference type="SFLD" id="SFLDS00019">
    <property type="entry name" value="Glutathione_Transferase_(cytos"/>
    <property type="match status" value="3"/>
</dbReference>
<feature type="domain" description="GST N-terminal" evidence="9">
    <location>
        <begin position="710"/>
        <end position="770"/>
    </location>
</feature>
<dbReference type="InterPro" id="IPR040079">
    <property type="entry name" value="Glutathione_S-Trfase"/>
</dbReference>
<evidence type="ECO:0000313" key="11">
    <source>
        <dbReference type="EMBL" id="CAD7629087.1"/>
    </source>
</evidence>
<evidence type="ECO:0000256" key="7">
    <source>
        <dbReference type="ARBA" id="ARBA00032759"/>
    </source>
</evidence>
<feature type="domain" description="GST N-terminal" evidence="9">
    <location>
        <begin position="418"/>
        <end position="505"/>
    </location>
</feature>
<dbReference type="AlphaFoldDB" id="A0A7R9KTH8"/>
<feature type="domain" description="GST C-terminal" evidence="10">
    <location>
        <begin position="297"/>
        <end position="419"/>
    </location>
</feature>
<evidence type="ECO:0000256" key="4">
    <source>
        <dbReference type="ARBA" id="ARBA00011738"/>
    </source>
</evidence>
<feature type="domain" description="GST N-terminal" evidence="9">
    <location>
        <begin position="208"/>
        <end position="295"/>
    </location>
</feature>
<comment type="subunit">
    <text evidence="4">Homodimer.</text>
</comment>
<evidence type="ECO:0000259" key="9">
    <source>
        <dbReference type="PROSITE" id="PS50404"/>
    </source>
</evidence>
<dbReference type="GO" id="GO:0004364">
    <property type="term" value="F:glutathione transferase activity"/>
    <property type="evidence" value="ECO:0007669"/>
    <property type="project" value="UniProtKB-EC"/>
</dbReference>
<dbReference type="OrthoDB" id="6516070at2759"/>
<dbReference type="InterPro" id="IPR050213">
    <property type="entry name" value="GST_superfamily"/>
</dbReference>
<dbReference type="EMBL" id="CAJPIZ010006434">
    <property type="protein sequence ID" value="CAG2109517.1"/>
    <property type="molecule type" value="Genomic_DNA"/>
</dbReference>
<evidence type="ECO:0000256" key="2">
    <source>
        <dbReference type="ARBA" id="ARBA00005861"/>
    </source>
</evidence>
<dbReference type="Gene3D" id="1.20.1050.10">
    <property type="match status" value="3"/>
</dbReference>
<dbReference type="PROSITE" id="PS50404">
    <property type="entry name" value="GST_NTER"/>
    <property type="match status" value="5"/>
</dbReference>
<feature type="domain" description="GST N-terminal" evidence="9">
    <location>
        <begin position="1"/>
        <end position="79"/>
    </location>
</feature>
<evidence type="ECO:0000256" key="8">
    <source>
        <dbReference type="ARBA" id="ARBA00047960"/>
    </source>
</evidence>
<sequence>LRGLAQPIRNLLAYTGTAFTDKHYETGPDAETFHGPWFKEKFTLGLDFPNVPYYIDGDLKISQSHAIMRYLARRHGLVATDETGLVRQDMTEQQLADIRMGFYMGFAYNFVGDLADNKAKFLNETLPPQLAQLSQFLGDNQWFTGRNINYVDFLAYEMLDWLRLLNADSVRKYDNLWQYLYRFESLPQISAHMKSSGFRRLPITATFAKWGGEAFNLRGRAQPIRTLLAYTGTAFTDKLYDSGPDAATFCDPWFKEKFTLGLDFPNVPYYIDGDLKLTHSNAIMRYLARRHGLVATDETGLVRQDMVENQLADIRMGFYMGLTYNFVGDFADNKAKFLNETLPPQLAQLSRFLGDNQWFTGHDINYVDFLAYEMLDWLRLLNAESVRKYDNLWQYLHRFESLPQISAYIKSSGFRRSPITASMATWGGDEAQPIRTLLAYTGTAFTDKQYDNGPDAATFCGPWFKEKFTLGLDFPNVPYYIDGDLKLTHSNAIMRYLARQHGLVATDETGLVRQDMVENQLWDIKNGFYMGFAYNFTGDVADNKAKLINETLPPQLAELSRFLGDNQWFTGRNINYYEYGKDAVTFRDYWLKEKFTLGLDFPNLPYYMDGDLKISQSNAILRHVGRKHGLVATDETGLVRQDMAEQQLVDIRFGFYMGVAFNFAGDLATNKAKYTTDTLPQQLADLSRFLGNNQWFTGRNINFVDFLAAYTDKRYGKGTDEVTTRDHWLSEKFTLGLDFPNVPYYIDGNLKLTQSTAILRYLGRKHGLVATDETGLVRQDMVEQQLMDIRRGFNTGVVFNMTGDLAANTANYIANTLPPQLADLSSFLGDNQWFTGRNINYVDFLAYEILNWFRQLTPETVRIYDNLWQFLVTFESLPQISAYLK</sequence>
<organism evidence="11">
    <name type="scientific">Medioppia subpectinata</name>
    <dbReference type="NCBI Taxonomy" id="1979941"/>
    <lineage>
        <taxon>Eukaryota</taxon>
        <taxon>Metazoa</taxon>
        <taxon>Ecdysozoa</taxon>
        <taxon>Arthropoda</taxon>
        <taxon>Chelicerata</taxon>
        <taxon>Arachnida</taxon>
        <taxon>Acari</taxon>
        <taxon>Acariformes</taxon>
        <taxon>Sarcoptiformes</taxon>
        <taxon>Oribatida</taxon>
        <taxon>Brachypylina</taxon>
        <taxon>Oppioidea</taxon>
        <taxon>Oppiidae</taxon>
        <taxon>Medioppia</taxon>
    </lineage>
</organism>
<evidence type="ECO:0000313" key="12">
    <source>
        <dbReference type="Proteomes" id="UP000759131"/>
    </source>
</evidence>
<dbReference type="GO" id="GO:0042178">
    <property type="term" value="P:xenobiotic catabolic process"/>
    <property type="evidence" value="ECO:0007669"/>
    <property type="project" value="UniProtKB-ARBA"/>
</dbReference>
<feature type="domain" description="GST C-terminal" evidence="10">
    <location>
        <begin position="81"/>
        <end position="203"/>
    </location>
</feature>
<dbReference type="FunFam" id="1.20.1050.10:FF:000020">
    <property type="entry name" value="Glutathione S-transferase P 1"/>
    <property type="match status" value="2"/>
</dbReference>
<comment type="catalytic activity">
    <reaction evidence="8">
        <text>RX + glutathione = an S-substituted glutathione + a halide anion + H(+)</text>
        <dbReference type="Rhea" id="RHEA:16437"/>
        <dbReference type="ChEBI" id="CHEBI:15378"/>
        <dbReference type="ChEBI" id="CHEBI:16042"/>
        <dbReference type="ChEBI" id="CHEBI:17792"/>
        <dbReference type="ChEBI" id="CHEBI:57925"/>
        <dbReference type="ChEBI" id="CHEBI:90779"/>
        <dbReference type="EC" id="2.5.1.18"/>
    </reaction>
</comment>
<dbReference type="EC" id="2.5.1.18" evidence="5"/>
<accession>A0A7R9KTH8</accession>
<dbReference type="Proteomes" id="UP000759131">
    <property type="component" value="Unassembled WGS sequence"/>
</dbReference>
<keyword evidence="12" id="KW-1185">Reference proteome</keyword>
<feature type="non-terminal residue" evidence="11">
    <location>
        <position position="1"/>
    </location>
</feature>
<comment type="function">
    <text evidence="1">Conjugation of reduced glutathione to a wide number of exogenous and endogenous hydrophobic electrophiles.</text>
</comment>
<dbReference type="InterPro" id="IPR036249">
    <property type="entry name" value="Thioredoxin-like_sf"/>
</dbReference>
<dbReference type="PROSITE" id="PS50405">
    <property type="entry name" value="GST_CTER"/>
    <property type="match status" value="3"/>
</dbReference>
<dbReference type="FunFam" id="1.20.1050.10:FF:000101">
    <property type="entry name" value="Glutathione S-transferase Mu 4"/>
    <property type="match status" value="1"/>
</dbReference>
<dbReference type="Pfam" id="PF02798">
    <property type="entry name" value="GST_N"/>
    <property type="match status" value="4"/>
</dbReference>
<dbReference type="GO" id="GO:0006749">
    <property type="term" value="P:glutathione metabolic process"/>
    <property type="evidence" value="ECO:0007669"/>
    <property type="project" value="TreeGrafter"/>
</dbReference>
<dbReference type="InterPro" id="IPR036282">
    <property type="entry name" value="Glutathione-S-Trfase_C_sf"/>
</dbReference>
<reference evidence="11" key="1">
    <citation type="submission" date="2020-11" db="EMBL/GenBank/DDBJ databases">
        <authorList>
            <person name="Tran Van P."/>
        </authorList>
    </citation>
    <scope>NUCLEOTIDE SEQUENCE</scope>
</reference>
<evidence type="ECO:0000256" key="5">
    <source>
        <dbReference type="ARBA" id="ARBA00012452"/>
    </source>
</evidence>
<evidence type="ECO:0000256" key="1">
    <source>
        <dbReference type="ARBA" id="ARBA00003701"/>
    </source>
</evidence>
<dbReference type="Gene3D" id="3.40.30.10">
    <property type="entry name" value="Glutaredoxin"/>
    <property type="match status" value="3"/>
</dbReference>
<protein>
    <recommendedName>
        <fullName evidence="5">glutathione transferase</fullName>
        <ecNumber evidence="5">2.5.1.18</ecNumber>
    </recommendedName>
    <alternativeName>
        <fullName evidence="7">GST class-pi</fullName>
    </alternativeName>
</protein>
<comment type="similarity">
    <text evidence="3">Belongs to the GST superfamily. Pi family.</text>
</comment>
<dbReference type="InterPro" id="IPR010987">
    <property type="entry name" value="Glutathione-S-Trfase_C-like"/>
</dbReference>
<keyword evidence="6" id="KW-0808">Transferase</keyword>
<gene>
    <name evidence="11" type="ORF">OSB1V03_LOCUS9504</name>
</gene>
<evidence type="ECO:0000256" key="3">
    <source>
        <dbReference type="ARBA" id="ARBA00007297"/>
    </source>
</evidence>
<evidence type="ECO:0000256" key="6">
    <source>
        <dbReference type="ARBA" id="ARBA00022679"/>
    </source>
</evidence>
<proteinExistence type="inferred from homology"/>
<comment type="similarity">
    <text evidence="2">Belongs to the GST superfamily. Mu family.</text>
</comment>
<dbReference type="InterPro" id="IPR004046">
    <property type="entry name" value="GST_C"/>
</dbReference>
<dbReference type="PANTHER" id="PTHR11571">
    <property type="entry name" value="GLUTATHIONE S-TRANSFERASE"/>
    <property type="match status" value="1"/>
</dbReference>
<dbReference type="SUPFAM" id="SSF52833">
    <property type="entry name" value="Thioredoxin-like"/>
    <property type="match status" value="5"/>
</dbReference>
<name>A0A7R9KTH8_9ACAR</name>
<dbReference type="Gene3D" id="1.20.1050.130">
    <property type="match status" value="2"/>
</dbReference>